<dbReference type="Pfam" id="PF13927">
    <property type="entry name" value="Ig_3"/>
    <property type="match status" value="1"/>
</dbReference>
<accession>A0A0T6BDB9</accession>
<name>A0A0T6BDB9_9SCAR</name>
<evidence type="ECO:0000313" key="2">
    <source>
        <dbReference type="EMBL" id="KRT85297.1"/>
    </source>
</evidence>
<dbReference type="PANTHER" id="PTHR23278:SF19">
    <property type="entry name" value="OBSCURIN"/>
    <property type="match status" value="1"/>
</dbReference>
<dbReference type="AlphaFoldDB" id="A0A0T6BDB9"/>
<dbReference type="CDD" id="cd00096">
    <property type="entry name" value="Ig"/>
    <property type="match status" value="1"/>
</dbReference>
<dbReference type="InterPro" id="IPR013783">
    <property type="entry name" value="Ig-like_fold"/>
</dbReference>
<dbReference type="SMR" id="A0A0T6BDB9"/>
<dbReference type="PROSITE" id="PS50835">
    <property type="entry name" value="IG_LIKE"/>
    <property type="match status" value="2"/>
</dbReference>
<gene>
    <name evidence="2" type="ORF">AMK59_298</name>
</gene>
<dbReference type="SMART" id="SM00409">
    <property type="entry name" value="IG"/>
    <property type="match status" value="2"/>
</dbReference>
<sequence length="221" mass="24550">GGYVTHVQAIVRGTAQLPCDLTPPAPNDSVVLVVWYKDEHTPIYSYDTRGPHSVTAKHWQDGNLDTRAFFRIMTEPSILSIDNITEKDEGEYRCRIDYSRSPTKNLRVKLTVIVPPQTPTILDEKGKEVPSLAGPYDEGGDVMLTCIVRGGKPAPSIKWWRGEKLIDSTETKSGFQSARSNQLVIRGLQRSDQHASFTCQASNNNISQPVSATTSIEIYCK</sequence>
<dbReference type="Gene3D" id="2.60.40.10">
    <property type="entry name" value="Immunoglobulins"/>
    <property type="match status" value="2"/>
</dbReference>
<dbReference type="EMBL" id="LJIG01001643">
    <property type="protein sequence ID" value="KRT85297.1"/>
    <property type="molecule type" value="Genomic_DNA"/>
</dbReference>
<dbReference type="InterPro" id="IPR007110">
    <property type="entry name" value="Ig-like_dom"/>
</dbReference>
<keyword evidence="3" id="KW-1185">Reference proteome</keyword>
<evidence type="ECO:0000259" key="1">
    <source>
        <dbReference type="PROSITE" id="PS50835"/>
    </source>
</evidence>
<evidence type="ECO:0000313" key="3">
    <source>
        <dbReference type="Proteomes" id="UP000051574"/>
    </source>
</evidence>
<feature type="domain" description="Ig-like" evidence="1">
    <location>
        <begin position="1"/>
        <end position="111"/>
    </location>
</feature>
<protein>
    <submittedName>
        <fullName evidence="2">Immunoglobulin</fullName>
    </submittedName>
</protein>
<dbReference type="OrthoDB" id="5843397at2759"/>
<dbReference type="Proteomes" id="UP000051574">
    <property type="component" value="Unassembled WGS sequence"/>
</dbReference>
<dbReference type="InterPro" id="IPR003598">
    <property type="entry name" value="Ig_sub2"/>
</dbReference>
<proteinExistence type="predicted"/>
<organism evidence="2 3">
    <name type="scientific">Oryctes borbonicus</name>
    <dbReference type="NCBI Taxonomy" id="1629725"/>
    <lineage>
        <taxon>Eukaryota</taxon>
        <taxon>Metazoa</taxon>
        <taxon>Ecdysozoa</taxon>
        <taxon>Arthropoda</taxon>
        <taxon>Hexapoda</taxon>
        <taxon>Insecta</taxon>
        <taxon>Pterygota</taxon>
        <taxon>Neoptera</taxon>
        <taxon>Endopterygota</taxon>
        <taxon>Coleoptera</taxon>
        <taxon>Polyphaga</taxon>
        <taxon>Scarabaeiformia</taxon>
        <taxon>Scarabaeidae</taxon>
        <taxon>Dynastinae</taxon>
        <taxon>Oryctes</taxon>
    </lineage>
</organism>
<feature type="non-terminal residue" evidence="2">
    <location>
        <position position="1"/>
    </location>
</feature>
<comment type="caution">
    <text evidence="2">The sequence shown here is derived from an EMBL/GenBank/DDBJ whole genome shotgun (WGS) entry which is preliminary data.</text>
</comment>
<feature type="domain" description="Ig-like" evidence="1">
    <location>
        <begin position="119"/>
        <end position="215"/>
    </location>
</feature>
<dbReference type="PANTHER" id="PTHR23278">
    <property type="entry name" value="SIDESTEP PROTEIN"/>
    <property type="match status" value="1"/>
</dbReference>
<reference evidence="2 3" key="1">
    <citation type="submission" date="2015-09" db="EMBL/GenBank/DDBJ databases">
        <title>Draft genome of the scarab beetle Oryctes borbonicus.</title>
        <authorList>
            <person name="Meyer J.M."/>
            <person name="Markov G.V."/>
            <person name="Baskaran P."/>
            <person name="Herrmann M."/>
            <person name="Sommer R.J."/>
            <person name="Roedelsperger C."/>
        </authorList>
    </citation>
    <scope>NUCLEOTIDE SEQUENCE [LARGE SCALE GENOMIC DNA]</scope>
    <source>
        <strain evidence="2">OB123</strain>
        <tissue evidence="2">Whole animal</tissue>
    </source>
</reference>
<dbReference type="InterPro" id="IPR036179">
    <property type="entry name" value="Ig-like_dom_sf"/>
</dbReference>
<dbReference type="SMART" id="SM00408">
    <property type="entry name" value="IGc2"/>
    <property type="match status" value="2"/>
</dbReference>
<dbReference type="SUPFAM" id="SSF48726">
    <property type="entry name" value="Immunoglobulin"/>
    <property type="match status" value="2"/>
</dbReference>
<dbReference type="InterPro" id="IPR003599">
    <property type="entry name" value="Ig_sub"/>
</dbReference>